<sequence length="109" mass="12720">MVYLEDFEEFQAASQSLFASDPLKTRYLITYKHSTHRVVLKVTNDIVCLKYKTKDIANLKLVERFTQKFARWCVTEDMEKLDEEDAELADAKEASRAATAKRKRRKVKG</sequence>
<protein>
    <recommendedName>
        <fullName evidence="2">SRP9 domain-containing protein</fullName>
    </recommendedName>
</protein>
<dbReference type="Pfam" id="PF05486">
    <property type="entry name" value="SRP9-21"/>
    <property type="match status" value="1"/>
</dbReference>
<accession>A0ABN9YEJ2</accession>
<dbReference type="PANTHER" id="PTHR12834:SF12">
    <property type="entry name" value="SIGNAL RECOGNITION PARTICLE 9 KDA PROTEIN"/>
    <property type="match status" value="1"/>
</dbReference>
<dbReference type="PANTHER" id="PTHR12834">
    <property type="entry name" value="SIGNAL RECOGNITION PARTICLE 9 KDA PROTEIN"/>
    <property type="match status" value="1"/>
</dbReference>
<dbReference type="Gene3D" id="3.30.720.10">
    <property type="entry name" value="Signal recognition particle alu RNA binding heterodimer, srp9/1"/>
    <property type="match status" value="1"/>
</dbReference>
<dbReference type="InterPro" id="IPR039914">
    <property type="entry name" value="SRP9-like"/>
</dbReference>
<evidence type="ECO:0000256" key="1">
    <source>
        <dbReference type="SAM" id="Coils"/>
    </source>
</evidence>
<feature type="coiled-coil region" evidence="1">
    <location>
        <begin position="74"/>
        <end position="101"/>
    </location>
</feature>
<reference evidence="3" key="1">
    <citation type="submission" date="2023-10" db="EMBL/GenBank/DDBJ databases">
        <authorList>
            <person name="Chen Y."/>
            <person name="Shah S."/>
            <person name="Dougan E. K."/>
            <person name="Thang M."/>
            <person name="Chan C."/>
        </authorList>
    </citation>
    <scope>NUCLEOTIDE SEQUENCE [LARGE SCALE GENOMIC DNA]</scope>
</reference>
<comment type="caution">
    <text evidence="3">The sequence shown here is derived from an EMBL/GenBank/DDBJ whole genome shotgun (WGS) entry which is preliminary data.</text>
</comment>
<dbReference type="Proteomes" id="UP001189429">
    <property type="component" value="Unassembled WGS sequence"/>
</dbReference>
<organism evidence="3 4">
    <name type="scientific">Prorocentrum cordatum</name>
    <dbReference type="NCBI Taxonomy" id="2364126"/>
    <lineage>
        <taxon>Eukaryota</taxon>
        <taxon>Sar</taxon>
        <taxon>Alveolata</taxon>
        <taxon>Dinophyceae</taxon>
        <taxon>Prorocentrales</taxon>
        <taxon>Prorocentraceae</taxon>
        <taxon>Prorocentrum</taxon>
    </lineage>
</organism>
<evidence type="ECO:0000259" key="2">
    <source>
        <dbReference type="Pfam" id="PF05486"/>
    </source>
</evidence>
<evidence type="ECO:0000313" key="3">
    <source>
        <dbReference type="EMBL" id="CAK0909895.1"/>
    </source>
</evidence>
<proteinExistence type="predicted"/>
<evidence type="ECO:0000313" key="4">
    <source>
        <dbReference type="Proteomes" id="UP001189429"/>
    </source>
</evidence>
<keyword evidence="4" id="KW-1185">Reference proteome</keyword>
<dbReference type="EMBL" id="CAUYUJ010022281">
    <property type="protein sequence ID" value="CAK0909895.1"/>
    <property type="molecule type" value="Genomic_DNA"/>
</dbReference>
<feature type="domain" description="SRP9" evidence="2">
    <location>
        <begin position="5"/>
        <end position="69"/>
    </location>
</feature>
<dbReference type="InterPro" id="IPR039432">
    <property type="entry name" value="SRP9_dom"/>
</dbReference>
<dbReference type="SUPFAM" id="SSF54762">
    <property type="entry name" value="Signal recognition particle alu RNA binding heterodimer, SRP9/14"/>
    <property type="match status" value="1"/>
</dbReference>
<keyword evidence="1" id="KW-0175">Coiled coil</keyword>
<dbReference type="InterPro" id="IPR009018">
    <property type="entry name" value="Signal_recog_particle_SRP9/14"/>
</dbReference>
<name>A0ABN9YEJ2_9DINO</name>
<gene>
    <name evidence="3" type="ORF">PCOR1329_LOCUS84194</name>
</gene>